<dbReference type="OrthoDB" id="415532at2759"/>
<dbReference type="Pfam" id="PF21666">
    <property type="entry name" value="DUF4246_N"/>
    <property type="match status" value="1"/>
</dbReference>
<dbReference type="InterPro" id="IPR049207">
    <property type="entry name" value="DUF4246_N"/>
</dbReference>
<dbReference type="AlphaFoldDB" id="M9MB72"/>
<evidence type="ECO:0000313" key="3">
    <source>
        <dbReference type="EMBL" id="GAC72238.1"/>
    </source>
</evidence>
<organism evidence="3 4">
    <name type="scientific">Pseudozyma antarctica (strain T-34)</name>
    <name type="common">Yeast</name>
    <name type="synonym">Candida antarctica</name>
    <dbReference type="NCBI Taxonomy" id="1151754"/>
    <lineage>
        <taxon>Eukaryota</taxon>
        <taxon>Fungi</taxon>
        <taxon>Dikarya</taxon>
        <taxon>Basidiomycota</taxon>
        <taxon>Ustilaginomycotina</taxon>
        <taxon>Ustilaginomycetes</taxon>
        <taxon>Ustilaginales</taxon>
        <taxon>Ustilaginaceae</taxon>
        <taxon>Moesziomyces</taxon>
    </lineage>
</organism>
<dbReference type="InterPro" id="IPR025340">
    <property type="entry name" value="DUF4246"/>
</dbReference>
<dbReference type="PANTHER" id="PTHR33119">
    <property type="entry name" value="IFI3P"/>
    <property type="match status" value="1"/>
</dbReference>
<feature type="domain" description="DUF4246" evidence="2">
    <location>
        <begin position="23"/>
        <end position="88"/>
    </location>
</feature>
<dbReference type="PANTHER" id="PTHR33119:SF1">
    <property type="entry name" value="FE2OG DIOXYGENASE DOMAIN-CONTAINING PROTEIN"/>
    <property type="match status" value="1"/>
</dbReference>
<feature type="domain" description="DUF4246" evidence="1">
    <location>
        <begin position="99"/>
        <end position="600"/>
    </location>
</feature>
<protein>
    <submittedName>
        <fullName evidence="3">Uncharacterized protein</fullName>
    </submittedName>
</protein>
<dbReference type="EMBL" id="DF196773">
    <property type="protein sequence ID" value="GAC72238.1"/>
    <property type="molecule type" value="Genomic_DNA"/>
</dbReference>
<name>M9MB72_PSEA3</name>
<evidence type="ECO:0000313" key="4">
    <source>
        <dbReference type="Proteomes" id="UP000011976"/>
    </source>
</evidence>
<gene>
    <name evidence="3" type="ORF">PANT_7d00001</name>
</gene>
<dbReference type="Proteomes" id="UP000011976">
    <property type="component" value="Unassembled WGS sequence"/>
</dbReference>
<evidence type="ECO:0000259" key="1">
    <source>
        <dbReference type="Pfam" id="PF14033"/>
    </source>
</evidence>
<dbReference type="InterPro" id="IPR049192">
    <property type="entry name" value="DUF4246_C"/>
</dbReference>
<sequence>MAWIACTDPEAFDNGGEKPIQVCGYGIDLRCHVDNEKAFGSAVFPERLSNRLTVREVAMIRVMEALTDKLDWQRKVNDAAIVAKWKAEALEQEPHLSAQAFDWCILELRDKALYFQRTGLIHALDSENRCVKSDVLLSSEFLTNLRQAVRPLLDIDPARKDWHPRSNDQVLNLVHPSLFPLVYGRSNFLPEGSVGVEDCVDACGRGTPFPEQSKPAPPANTWPRSEEHEIAEFYSYRFQWLPCDVHFAGESGTDVRIRSYINNLEPKRNRQLYGLIEKAISASIEPWNQVLLRGPFGRVPLRIQCHSVDCKPDDEPEWFRGLLDDEDQDEDSDAYRKAFAKVQEYFSLPDDPEMERLEGPCQSVEDAIEEAGGLYGAALMKYRRTRHVIHPEPGDKEAYLHWRPLDESTHGAKAHAKKRQKREPLANGYYEVNIEEEFRSRGLQVIVKLASIELSPDKPEYAGGSWHVEGMMNEHIVATSIIYYDVDNVTESRISFRHNAELDEVETEHEQDDHSPLCIVFGTDSLREEPRVQELGSIATPQGRLLAFSNTLQHRVEPFELADKSKPGHRRFLVLWLVDPNYRLASTRNVPPQQREWWESALDNPTAGSAMRSRLPAEIKESIMEHVDWFMDLDEAKALRLELMDERTKKEQASESQMGTYNFCEH</sequence>
<evidence type="ECO:0000259" key="2">
    <source>
        <dbReference type="Pfam" id="PF21666"/>
    </source>
</evidence>
<dbReference type="Pfam" id="PF14033">
    <property type="entry name" value="DUF4246"/>
    <property type="match status" value="1"/>
</dbReference>
<proteinExistence type="predicted"/>
<reference evidence="4" key="1">
    <citation type="journal article" date="2013" name="Genome Announc.">
        <title>Genome sequence of the basidiomycetous yeast Pseudozyma antarctica T-34, a producer of the glycolipid biosurfactants mannosylerythritol lipids.</title>
        <authorList>
            <person name="Morita T."/>
            <person name="Koike H."/>
            <person name="Koyama Y."/>
            <person name="Hagiwara H."/>
            <person name="Ito E."/>
            <person name="Fukuoka T."/>
            <person name="Imura T."/>
            <person name="Machida M."/>
            <person name="Kitamoto D."/>
        </authorList>
    </citation>
    <scope>NUCLEOTIDE SEQUENCE [LARGE SCALE GENOMIC DNA]</scope>
    <source>
        <strain evidence="4">T-34</strain>
    </source>
</reference>
<dbReference type="STRING" id="1151754.M9MB72"/>
<accession>M9MB72</accession>